<keyword evidence="2" id="KW-0547">Nucleotide-binding</keyword>
<dbReference type="PROSITE" id="PS51720">
    <property type="entry name" value="G_AIG1"/>
    <property type="match status" value="1"/>
</dbReference>
<comment type="similarity">
    <text evidence="1">Belongs to the TRAFAC class TrmE-Era-EngA-EngB-Septin-like GTPase superfamily. AIG1/Toc34/Toc159-like paraseptin GTPase family. IAN subfamily.</text>
</comment>
<evidence type="ECO:0000256" key="1">
    <source>
        <dbReference type="ARBA" id="ARBA00008535"/>
    </source>
</evidence>
<keyword evidence="3" id="KW-0342">GTP-binding</keyword>
<sequence length="378" mass="42609">MSHNKISVVVFGKTESLKKALITNILGKDLSVLPTRKILKNIEIYENYTYEITCTPDLYLFCDDIQELFSENSHSDMCLLVVEDGFSPEDVGKQIEDLSKKTGKPREEFTVVLPLTCEPSGYCFTSCTIQQLFSELDKLAKHRLLVPGSKRQRFDYESQTMSRSHSDITKPVGSFSKELFTHTKKSLKRKRAITTVNLVLLGMAGTGKSASGNTILGKKSFMSKPSSKPVTTEFQVAETEMNDLRVRVIDSPDIFDDDIEASVWDKHVKQCKQLCGSEPCVYVLVMHVSRFTDGERDIMEKLEKDFGSKVKEKTIILFTRGGDLQQAEITLKDFLHSCQPGLKEIVEKCGNRCVLFENSRSSSQEVEKLIDTVIGLLE</sequence>
<evidence type="ECO:0000256" key="2">
    <source>
        <dbReference type="ARBA" id="ARBA00022741"/>
    </source>
</evidence>
<name>A0A3P8R1S1_ASTCA</name>
<feature type="domain" description="AIG1-type G" evidence="4">
    <location>
        <begin position="193"/>
        <end position="378"/>
    </location>
</feature>
<dbReference type="Bgee" id="ENSACLG00000023728">
    <property type="expression patterns" value="Expressed in anal fin"/>
</dbReference>
<dbReference type="Proteomes" id="UP000265100">
    <property type="component" value="Chromosome 9"/>
</dbReference>
<dbReference type="InterPro" id="IPR006703">
    <property type="entry name" value="G_AIG1"/>
</dbReference>
<dbReference type="InterPro" id="IPR045058">
    <property type="entry name" value="GIMA/IAN/Toc"/>
</dbReference>
<dbReference type="AlphaFoldDB" id="A0A3P8R1S1"/>
<dbReference type="GO" id="GO:0005525">
    <property type="term" value="F:GTP binding"/>
    <property type="evidence" value="ECO:0007669"/>
    <property type="project" value="UniProtKB-KW"/>
</dbReference>
<evidence type="ECO:0000313" key="5">
    <source>
        <dbReference type="Ensembl" id="ENSACLP00000035037.2"/>
    </source>
</evidence>
<protein>
    <recommendedName>
        <fullName evidence="4">AIG1-type G domain-containing protein</fullName>
    </recommendedName>
</protein>
<dbReference type="Pfam" id="PF04548">
    <property type="entry name" value="AIG1"/>
    <property type="match status" value="1"/>
</dbReference>
<accession>A0A3P8R1S1</accession>
<dbReference type="InterPro" id="IPR027417">
    <property type="entry name" value="P-loop_NTPase"/>
</dbReference>
<dbReference type="GeneTree" id="ENSGT00940000159509"/>
<dbReference type="PANTHER" id="PTHR10903:SF188">
    <property type="entry name" value="GTPASE IMAP FAMILY MEMBER 2-LIKE-RELATED"/>
    <property type="match status" value="1"/>
</dbReference>
<dbReference type="Ensembl" id="ENSACLT00000035863.2">
    <property type="protein sequence ID" value="ENSACLP00000035037.2"/>
    <property type="gene ID" value="ENSACLG00000023728.2"/>
</dbReference>
<dbReference type="PANTHER" id="PTHR10903">
    <property type="entry name" value="GTPASE, IMAP FAMILY MEMBER-RELATED"/>
    <property type="match status" value="1"/>
</dbReference>
<evidence type="ECO:0000256" key="3">
    <source>
        <dbReference type="ARBA" id="ARBA00023134"/>
    </source>
</evidence>
<reference evidence="5" key="3">
    <citation type="submission" date="2025-08" db="UniProtKB">
        <authorList>
            <consortium name="Ensembl"/>
        </authorList>
    </citation>
    <scope>IDENTIFICATION</scope>
</reference>
<organism evidence="5 6">
    <name type="scientific">Astatotilapia calliptera</name>
    <name type="common">Eastern happy</name>
    <name type="synonym">Chromis callipterus</name>
    <dbReference type="NCBI Taxonomy" id="8154"/>
    <lineage>
        <taxon>Eukaryota</taxon>
        <taxon>Metazoa</taxon>
        <taxon>Chordata</taxon>
        <taxon>Craniata</taxon>
        <taxon>Vertebrata</taxon>
        <taxon>Euteleostomi</taxon>
        <taxon>Actinopterygii</taxon>
        <taxon>Neopterygii</taxon>
        <taxon>Teleostei</taxon>
        <taxon>Neoteleostei</taxon>
        <taxon>Acanthomorphata</taxon>
        <taxon>Ovalentaria</taxon>
        <taxon>Cichlomorphae</taxon>
        <taxon>Cichliformes</taxon>
        <taxon>Cichlidae</taxon>
        <taxon>African cichlids</taxon>
        <taxon>Pseudocrenilabrinae</taxon>
        <taxon>Haplochromini</taxon>
        <taxon>Astatotilapia</taxon>
    </lineage>
</organism>
<proteinExistence type="inferred from homology"/>
<dbReference type="Gene3D" id="3.40.50.300">
    <property type="entry name" value="P-loop containing nucleotide triphosphate hydrolases"/>
    <property type="match status" value="1"/>
</dbReference>
<reference evidence="6" key="2">
    <citation type="submission" date="2023-03" db="EMBL/GenBank/DDBJ databases">
        <authorList>
            <consortium name="Wellcome Sanger Institute Data Sharing"/>
        </authorList>
    </citation>
    <scope>NUCLEOTIDE SEQUENCE [LARGE SCALE GENOMIC DNA]</scope>
</reference>
<reference evidence="5 6" key="1">
    <citation type="submission" date="2018-05" db="EMBL/GenBank/DDBJ databases">
        <authorList>
            <person name="Datahose"/>
        </authorList>
    </citation>
    <scope>NUCLEOTIDE SEQUENCE</scope>
</reference>
<dbReference type="SUPFAM" id="SSF52540">
    <property type="entry name" value="P-loop containing nucleoside triphosphate hydrolases"/>
    <property type="match status" value="1"/>
</dbReference>
<keyword evidence="6" id="KW-1185">Reference proteome</keyword>
<reference evidence="5" key="4">
    <citation type="submission" date="2025-09" db="UniProtKB">
        <authorList>
            <consortium name="Ensembl"/>
        </authorList>
    </citation>
    <scope>IDENTIFICATION</scope>
</reference>
<evidence type="ECO:0000313" key="6">
    <source>
        <dbReference type="Proteomes" id="UP000265100"/>
    </source>
</evidence>
<evidence type="ECO:0000259" key="4">
    <source>
        <dbReference type="PROSITE" id="PS51720"/>
    </source>
</evidence>